<evidence type="ECO:0000313" key="3">
    <source>
        <dbReference type="EMBL" id="KHN07855.1"/>
    </source>
</evidence>
<feature type="non-terminal residue" evidence="3">
    <location>
        <position position="347"/>
    </location>
</feature>
<gene>
    <name evidence="3" type="ORF">glysoja_047739</name>
</gene>
<dbReference type="Pfam" id="PF22936">
    <property type="entry name" value="Pol_BBD"/>
    <property type="match status" value="1"/>
</dbReference>
<evidence type="ECO:0000256" key="1">
    <source>
        <dbReference type="SAM" id="MobiDB-lite"/>
    </source>
</evidence>
<dbReference type="PANTHER" id="PTHR35317:SF28">
    <property type="entry name" value="ZINC FINGER, CCHC-TYPE, RIBONUCLEASE H-LIKE DOMAIN, GAG-PRE-INTEGRASE DOMAIN PROTEIN-RELATED"/>
    <property type="match status" value="1"/>
</dbReference>
<dbReference type="AlphaFoldDB" id="A0A0B2PEZ1"/>
<reference evidence="3" key="1">
    <citation type="submission" date="2014-07" db="EMBL/GenBank/DDBJ databases">
        <title>Identification of a novel salt tolerance gene in wild soybean by whole-genome sequencing.</title>
        <authorList>
            <person name="Lam H.-M."/>
            <person name="Qi X."/>
            <person name="Li M.-W."/>
            <person name="Liu X."/>
            <person name="Xie M."/>
            <person name="Ni M."/>
            <person name="Xu X."/>
        </authorList>
    </citation>
    <scope>NUCLEOTIDE SEQUENCE [LARGE SCALE GENOMIC DNA]</scope>
    <source>
        <tissue evidence="3">Root</tissue>
    </source>
</reference>
<feature type="compositionally biased region" description="Basic residues" evidence="1">
    <location>
        <begin position="220"/>
        <end position="242"/>
    </location>
</feature>
<feature type="non-terminal residue" evidence="3">
    <location>
        <position position="1"/>
    </location>
</feature>
<feature type="region of interest" description="Disordered" evidence="1">
    <location>
        <begin position="183"/>
        <end position="247"/>
    </location>
</feature>
<protein>
    <submittedName>
        <fullName evidence="3">Retrovirus-related Pol polyprotein from transposon TNT 1-94</fullName>
        <ecNumber evidence="3">3.1.13.-</ecNumber>
    </submittedName>
</protein>
<accession>A0A0B2PEZ1</accession>
<evidence type="ECO:0000259" key="2">
    <source>
        <dbReference type="Pfam" id="PF22936"/>
    </source>
</evidence>
<keyword evidence="3" id="KW-0378">Hydrolase</keyword>
<organism evidence="3">
    <name type="scientific">Glycine soja</name>
    <name type="common">Wild soybean</name>
    <dbReference type="NCBI Taxonomy" id="3848"/>
    <lineage>
        <taxon>Eukaryota</taxon>
        <taxon>Viridiplantae</taxon>
        <taxon>Streptophyta</taxon>
        <taxon>Embryophyta</taxon>
        <taxon>Tracheophyta</taxon>
        <taxon>Spermatophyta</taxon>
        <taxon>Magnoliopsida</taxon>
        <taxon>eudicotyledons</taxon>
        <taxon>Gunneridae</taxon>
        <taxon>Pentapetalae</taxon>
        <taxon>rosids</taxon>
        <taxon>fabids</taxon>
        <taxon>Fabales</taxon>
        <taxon>Fabaceae</taxon>
        <taxon>Papilionoideae</taxon>
        <taxon>50 kb inversion clade</taxon>
        <taxon>NPAAA clade</taxon>
        <taxon>indigoferoid/millettioid clade</taxon>
        <taxon>Phaseoleae</taxon>
        <taxon>Glycine</taxon>
        <taxon>Glycine subgen. Soja</taxon>
    </lineage>
</organism>
<dbReference type="Pfam" id="PF14223">
    <property type="entry name" value="Retrotran_gag_2"/>
    <property type="match status" value="1"/>
</dbReference>
<proteinExistence type="predicted"/>
<dbReference type="EC" id="3.1.13.-" evidence="3"/>
<feature type="compositionally biased region" description="Basic and acidic residues" evidence="1">
    <location>
        <begin position="183"/>
        <end position="195"/>
    </location>
</feature>
<sequence>FPVLDGRNYDQWSMKMKAILGYQDVWDLVVNGLDLLPVNPTTAQQAIYRDAKKKDCKGLCILHQCVNQEIFEKIARTETSKAAWDVLASSYAGDQKLKKVRLQTLRRQYELLGMEESETIATYFTRVQTMTNQMQSCGETLSDEKIVEKILRSVHSRFDHVTVAIQESKDLSTLKLEELQGSLEAHEQRMNERKSVKPSTEQALMAESGNRSRDSQGGRGRSRNNYRGGKGRGGRGRGGRGGRKTDKSHIQCYNCETYDHFADECYSNPSHTNARLAQEEDEKEEILVIMVTVKDESDHGDNWFLDTGCSTHMSGKKEWFVEIDFTVKSRVRFADDRTMKVEGVGKV</sequence>
<dbReference type="PANTHER" id="PTHR35317">
    <property type="entry name" value="OS04G0629600 PROTEIN"/>
    <property type="match status" value="1"/>
</dbReference>
<feature type="domain" description="Retrovirus-related Pol polyprotein from transposon TNT 1-94-like beta-barrel" evidence="2">
    <location>
        <begin position="303"/>
        <end position="347"/>
    </location>
</feature>
<dbReference type="InterPro" id="IPR054722">
    <property type="entry name" value="PolX-like_BBD"/>
</dbReference>
<dbReference type="GO" id="GO:0016787">
    <property type="term" value="F:hydrolase activity"/>
    <property type="evidence" value="ECO:0007669"/>
    <property type="project" value="UniProtKB-KW"/>
</dbReference>
<name>A0A0B2PEZ1_GLYSO</name>
<dbReference type="Proteomes" id="UP000053555">
    <property type="component" value="Unassembled WGS sequence"/>
</dbReference>
<dbReference type="EMBL" id="KN666571">
    <property type="protein sequence ID" value="KHN07855.1"/>
    <property type="molecule type" value="Genomic_DNA"/>
</dbReference>